<reference evidence="2 3" key="1">
    <citation type="submission" date="2017-09" db="EMBL/GenBank/DDBJ databases">
        <authorList>
            <person name="Ehlers B."/>
            <person name="Leendertz F.H."/>
        </authorList>
    </citation>
    <scope>NUCLEOTIDE SEQUENCE [LARGE SCALE GENOMIC DNA]</scope>
</reference>
<dbReference type="Proteomes" id="UP000241592">
    <property type="component" value="Segment"/>
</dbReference>
<feature type="region of interest" description="Disordered" evidence="1">
    <location>
        <begin position="72"/>
        <end position="93"/>
    </location>
</feature>
<sequence>MRKSRQPGFDKMLEAKRENAKNIMSQFTQNCDGCSVVSSKAKLFDLEEGRFCLKCLPDGMTGIEALEAHTERQARLQEQRDNPVRPEDFGGWS</sequence>
<proteinExistence type="predicted"/>
<protein>
    <submittedName>
        <fullName evidence="2">Uncharacterized protein</fullName>
    </submittedName>
</protein>
<organism evidence="2 3">
    <name type="scientific">Pseudomonas phage nickie</name>
    <dbReference type="NCBI Taxonomy" id="2048977"/>
    <lineage>
        <taxon>Viruses</taxon>
        <taxon>Duplodnaviria</taxon>
        <taxon>Heunggongvirae</taxon>
        <taxon>Uroviricota</taxon>
        <taxon>Caudoviricetes</taxon>
        <taxon>Nickievirus</taxon>
        <taxon>Nickievirus nickie</taxon>
    </lineage>
</organism>
<dbReference type="EMBL" id="MG018927">
    <property type="protein sequence ID" value="ATW58039.1"/>
    <property type="molecule type" value="Genomic_DNA"/>
</dbReference>
<name>A0A2H4P794_9CAUD</name>
<evidence type="ECO:0000313" key="3">
    <source>
        <dbReference type="Proteomes" id="UP000241592"/>
    </source>
</evidence>
<keyword evidence="3" id="KW-1185">Reference proteome</keyword>
<gene>
    <name evidence="2" type="ORF">CNR34_00106</name>
</gene>
<accession>A0A2H4P794</accession>
<evidence type="ECO:0000256" key="1">
    <source>
        <dbReference type="SAM" id="MobiDB-lite"/>
    </source>
</evidence>
<evidence type="ECO:0000313" key="2">
    <source>
        <dbReference type="EMBL" id="ATW58039.1"/>
    </source>
</evidence>